<feature type="transmembrane region" description="Helical" evidence="2">
    <location>
        <begin position="7"/>
        <end position="27"/>
    </location>
</feature>
<gene>
    <name evidence="3" type="ORF">PBS001_LOCUS6872</name>
</gene>
<keyword evidence="4" id="KW-1185">Reference proteome</keyword>
<reference evidence="3 4" key="1">
    <citation type="submission" date="2021-11" db="EMBL/GenBank/DDBJ databases">
        <authorList>
            <person name="Islam A."/>
            <person name="Islam S."/>
            <person name="Flora M.S."/>
            <person name="Rahman M."/>
            <person name="Ziaur R.M."/>
            <person name="Epstein J.H."/>
            <person name="Hassan M."/>
            <person name="Klassen M."/>
            <person name="Woodard K."/>
            <person name="Webb A."/>
            <person name="Webby R.J."/>
            <person name="El Zowalaty M.E."/>
        </authorList>
    </citation>
    <scope>NUCLEOTIDE SEQUENCE [LARGE SCALE GENOMIC DNA]</scope>
    <source>
        <strain evidence="3">Pbs1</strain>
    </source>
</reference>
<feature type="compositionally biased region" description="Basic and acidic residues" evidence="1">
    <location>
        <begin position="110"/>
        <end position="120"/>
    </location>
</feature>
<proteinExistence type="predicted"/>
<evidence type="ECO:0000256" key="2">
    <source>
        <dbReference type="SAM" id="Phobius"/>
    </source>
</evidence>
<evidence type="ECO:0000256" key="1">
    <source>
        <dbReference type="SAM" id="MobiDB-lite"/>
    </source>
</evidence>
<keyword evidence="2" id="KW-0472">Membrane</keyword>
<sequence>MQSHRRAKAIAVAFGVVIAIMLGLVSIGNRPIQLEKEDDVDRVTRYLQSVPADATERESQSAMPVTMPPANTPSTTPAQLTTREDEQGNNTTDLAELDDRGPAINNSAEAKPEEVKEEKSSQASTAAASRVGDGQVGKGTRKMLRLTKGNILSFLPFGVHLGDFNQDTISDNSHSDSDSFDCSSDDSVDSGSGDSDDSGSKDSDSSDSSDIVGVSCTESAKIMNRW</sequence>
<comment type="caution">
    <text evidence="3">The sequence shown here is derived from an EMBL/GenBank/DDBJ whole genome shotgun (WGS) entry which is preliminary data.</text>
</comment>
<evidence type="ECO:0000313" key="4">
    <source>
        <dbReference type="Proteomes" id="UP001158986"/>
    </source>
</evidence>
<name>A0ABN8D8G8_9STRA</name>
<evidence type="ECO:0000313" key="3">
    <source>
        <dbReference type="EMBL" id="CAH0520391.1"/>
    </source>
</evidence>
<feature type="compositionally biased region" description="Polar residues" evidence="1">
    <location>
        <begin position="72"/>
        <end position="81"/>
    </location>
</feature>
<feature type="region of interest" description="Disordered" evidence="1">
    <location>
        <begin position="172"/>
        <end position="226"/>
    </location>
</feature>
<dbReference type="Proteomes" id="UP001158986">
    <property type="component" value="Unassembled WGS sequence"/>
</dbReference>
<organism evidence="3 4">
    <name type="scientific">Peronospora belbahrii</name>
    <dbReference type="NCBI Taxonomy" id="622444"/>
    <lineage>
        <taxon>Eukaryota</taxon>
        <taxon>Sar</taxon>
        <taxon>Stramenopiles</taxon>
        <taxon>Oomycota</taxon>
        <taxon>Peronosporomycetes</taxon>
        <taxon>Peronosporales</taxon>
        <taxon>Peronosporaceae</taxon>
        <taxon>Peronospora</taxon>
    </lineage>
</organism>
<keyword evidence="2" id="KW-1133">Transmembrane helix</keyword>
<accession>A0ABN8D8G8</accession>
<feature type="region of interest" description="Disordered" evidence="1">
    <location>
        <begin position="50"/>
        <end position="137"/>
    </location>
</feature>
<protein>
    <submittedName>
        <fullName evidence="3">Uncharacterized protein</fullName>
    </submittedName>
</protein>
<keyword evidence="2" id="KW-0812">Transmembrane</keyword>
<dbReference type="EMBL" id="CAKLCB010000355">
    <property type="protein sequence ID" value="CAH0520391.1"/>
    <property type="molecule type" value="Genomic_DNA"/>
</dbReference>